<dbReference type="Proteomes" id="UP000535838">
    <property type="component" value="Unassembled WGS sequence"/>
</dbReference>
<evidence type="ECO:0000259" key="6">
    <source>
        <dbReference type="Pfam" id="PF00881"/>
    </source>
</evidence>
<dbReference type="InterPro" id="IPR029479">
    <property type="entry name" value="Nitroreductase"/>
</dbReference>
<evidence type="ECO:0000256" key="3">
    <source>
        <dbReference type="ARBA" id="ARBA00022643"/>
    </source>
</evidence>
<protein>
    <submittedName>
        <fullName evidence="7">Oxygen-insensitive NADPH nitroreductase</fullName>
        <ecNumber evidence="7">1.5.1.38</ecNumber>
    </submittedName>
</protein>
<dbReference type="NCBIfam" id="NF008033">
    <property type="entry name" value="PRK10765.1"/>
    <property type="match status" value="1"/>
</dbReference>
<dbReference type="EC" id="1.5.1.38" evidence="7"/>
<accession>A0A841SY91</accession>
<comment type="caution">
    <text evidence="7">The sequence shown here is derived from an EMBL/GenBank/DDBJ whole genome shotgun (WGS) entry which is preliminary data.</text>
</comment>
<dbReference type="PANTHER" id="PTHR43425:SF3">
    <property type="entry name" value="NADPH-DEPENDENT OXIDOREDUCTASE"/>
    <property type="match status" value="1"/>
</dbReference>
<dbReference type="Gene3D" id="3.40.109.10">
    <property type="entry name" value="NADH Oxidase"/>
    <property type="match status" value="1"/>
</dbReference>
<dbReference type="Pfam" id="PF00881">
    <property type="entry name" value="Nitroreductase"/>
    <property type="match status" value="1"/>
</dbReference>
<dbReference type="InterPro" id="IPR016446">
    <property type="entry name" value="Flavin_OxRdtase_Frp"/>
</dbReference>
<dbReference type="InterPro" id="IPR000415">
    <property type="entry name" value="Nitroreductase-like"/>
</dbReference>
<dbReference type="PIRSF" id="PIRSF005426">
    <property type="entry name" value="Frp"/>
    <property type="match status" value="1"/>
</dbReference>
<sequence length="252" mass="28117">MNEIIGKLLEHRSIRSYTAQPVSEEQIRAIVGSAQAASTSSFVQAYTIIGIKDKARRTRLSELAGNQKHVEDCPLLLIFCLDLHRSELCAAMEGIGPDRTRDSLESTEQYTVGVVDAALAAQNAAVAAESMGLGICYIGGLRNKPREVAELLKTPERVVPLFGMTVGYPAKPSAAKPRLPLEAVYSEETYWTEESEIRGRLEKYNEVIAEYYRERTGGARAERWTEQMGNRLAKPNRLDWKDYLASRKLPLN</sequence>
<keyword evidence="4 5" id="KW-0560">Oxidoreductase</keyword>
<keyword evidence="5" id="KW-0521">NADP</keyword>
<reference evidence="7 8" key="1">
    <citation type="submission" date="2020-08" db="EMBL/GenBank/DDBJ databases">
        <title>Cohnella phylogeny.</title>
        <authorList>
            <person name="Dunlap C."/>
        </authorList>
    </citation>
    <scope>NUCLEOTIDE SEQUENCE [LARGE SCALE GENOMIC DNA]</scope>
    <source>
        <strain evidence="7 8">DSM 25241</strain>
    </source>
</reference>
<dbReference type="RefSeq" id="WP_185122075.1">
    <property type="nucleotide sequence ID" value="NZ_JACJVQ010000019.1"/>
</dbReference>
<keyword evidence="2 5" id="KW-0285">Flavoprotein</keyword>
<name>A0A841SY91_9BACL</name>
<dbReference type="GO" id="GO:0052873">
    <property type="term" value="F:FMN reductase (NADPH) activity"/>
    <property type="evidence" value="ECO:0007669"/>
    <property type="project" value="UniProtKB-EC"/>
</dbReference>
<keyword evidence="3 5" id="KW-0288">FMN</keyword>
<organism evidence="7 8">
    <name type="scientific">Cohnella thailandensis</name>
    <dbReference type="NCBI Taxonomy" id="557557"/>
    <lineage>
        <taxon>Bacteria</taxon>
        <taxon>Bacillati</taxon>
        <taxon>Bacillota</taxon>
        <taxon>Bacilli</taxon>
        <taxon>Bacillales</taxon>
        <taxon>Paenibacillaceae</taxon>
        <taxon>Cohnella</taxon>
    </lineage>
</organism>
<dbReference type="AlphaFoldDB" id="A0A841SY91"/>
<comment type="similarity">
    <text evidence="1 5">Belongs to the flavin oxidoreductase frp family.</text>
</comment>
<dbReference type="SUPFAM" id="SSF55469">
    <property type="entry name" value="FMN-dependent nitroreductase-like"/>
    <property type="match status" value="1"/>
</dbReference>
<evidence type="ECO:0000313" key="7">
    <source>
        <dbReference type="EMBL" id="MBB6636874.1"/>
    </source>
</evidence>
<dbReference type="EMBL" id="JACJVQ010000019">
    <property type="protein sequence ID" value="MBB6636874.1"/>
    <property type="molecule type" value="Genomic_DNA"/>
</dbReference>
<dbReference type="PANTHER" id="PTHR43425">
    <property type="entry name" value="OXYGEN-INSENSITIVE NADPH NITROREDUCTASE"/>
    <property type="match status" value="1"/>
</dbReference>
<evidence type="ECO:0000256" key="4">
    <source>
        <dbReference type="ARBA" id="ARBA00023002"/>
    </source>
</evidence>
<evidence type="ECO:0000256" key="1">
    <source>
        <dbReference type="ARBA" id="ARBA00008366"/>
    </source>
</evidence>
<dbReference type="CDD" id="cd02146">
    <property type="entry name" value="NfsA-like"/>
    <property type="match status" value="1"/>
</dbReference>
<evidence type="ECO:0000256" key="2">
    <source>
        <dbReference type="ARBA" id="ARBA00022630"/>
    </source>
</evidence>
<keyword evidence="8" id="KW-1185">Reference proteome</keyword>
<gene>
    <name evidence="7" type="primary">nfsA</name>
    <name evidence="7" type="ORF">H7B67_22330</name>
</gene>
<feature type="domain" description="Nitroreductase" evidence="6">
    <location>
        <begin position="10"/>
        <end position="168"/>
    </location>
</feature>
<evidence type="ECO:0000313" key="8">
    <source>
        <dbReference type="Proteomes" id="UP000535838"/>
    </source>
</evidence>
<proteinExistence type="inferred from homology"/>
<evidence type="ECO:0000256" key="5">
    <source>
        <dbReference type="PIRNR" id="PIRNR005426"/>
    </source>
</evidence>